<reference evidence="1 2" key="1">
    <citation type="journal article" date="2008" name="Genome Biol.">
        <title>Encapsulated in silica: genome, proteome and physiology of the thermophilic bacterium Anoxybacillus flavithermus WK1.</title>
        <authorList>
            <person name="Saw J.H."/>
            <person name="Mountain B.W."/>
            <person name="Feng L."/>
            <person name="Omelchenko M.V."/>
            <person name="Hou S."/>
            <person name="Saito J.A."/>
            <person name="Stott M.B."/>
            <person name="Li D."/>
            <person name="Zhao G."/>
            <person name="Wu J."/>
            <person name="Galperin M.Y."/>
            <person name="Koonin E.V."/>
            <person name="Makarova K.S."/>
            <person name="Wolf Y.I."/>
            <person name="Rigden D.J."/>
            <person name="Dunfield P.F."/>
            <person name="Wang L."/>
            <person name="Alam M."/>
        </authorList>
    </citation>
    <scope>NUCLEOTIDE SEQUENCE [LARGE SCALE GENOMIC DNA]</scope>
    <source>
        <strain evidence="2">DSM 21510 / WK1</strain>
    </source>
</reference>
<evidence type="ECO:0000313" key="1">
    <source>
        <dbReference type="EMBL" id="ACJ34991.1"/>
    </source>
</evidence>
<protein>
    <submittedName>
        <fullName evidence="1">Uncharacterized protein</fullName>
    </submittedName>
</protein>
<dbReference type="EMBL" id="CP000922">
    <property type="protein sequence ID" value="ACJ34991.1"/>
    <property type="molecule type" value="Genomic_DNA"/>
</dbReference>
<dbReference type="AlphaFoldDB" id="B7GM89"/>
<evidence type="ECO:0000313" key="2">
    <source>
        <dbReference type="Proteomes" id="UP000000742"/>
    </source>
</evidence>
<accession>B7GM89</accession>
<sequence length="56" mass="6884">MSYIYSLYKTNTPTETKKFHILIIFSNKLTISSKIKKVKKYFPGRETFWEQWYTVR</sequence>
<dbReference type="Proteomes" id="UP000000742">
    <property type="component" value="Chromosome"/>
</dbReference>
<dbReference type="KEGG" id="afl:Aflv_2638"/>
<organism evidence="1 2">
    <name type="scientific">Anoxybacillus flavithermus (strain DSM 21510 / WK1)</name>
    <dbReference type="NCBI Taxonomy" id="491915"/>
    <lineage>
        <taxon>Bacteria</taxon>
        <taxon>Bacillati</taxon>
        <taxon>Bacillota</taxon>
        <taxon>Bacilli</taxon>
        <taxon>Bacillales</taxon>
        <taxon>Anoxybacillaceae</taxon>
        <taxon>Anoxybacillus</taxon>
    </lineage>
</organism>
<gene>
    <name evidence="1" type="ordered locus">Aflv_2638</name>
</gene>
<proteinExistence type="predicted"/>
<name>B7GM89_ANOFW</name>
<dbReference type="HOGENOM" id="CLU_3003995_0_0_9"/>